<keyword evidence="3" id="KW-1185">Reference proteome</keyword>
<evidence type="ECO:0000313" key="2">
    <source>
        <dbReference type="EMBL" id="MDI4645217.1"/>
    </source>
</evidence>
<sequence length="98" mass="11549">MINLFIKVIWFHQDIESPVLLYSELDQSKFEKRKVELFRNGKFGIADTEIEFNSMLGICEVPSLAEINTNPEFFGFEINKDEFECVWKEALLKCHLED</sequence>
<dbReference type="Pfam" id="PF21812">
    <property type="entry name" value="DUF6881"/>
    <property type="match status" value="1"/>
</dbReference>
<gene>
    <name evidence="2" type="ORF">KB449_09610</name>
</gene>
<proteinExistence type="predicted"/>
<name>A0ABT6TEG5_9BACL</name>
<evidence type="ECO:0000259" key="1">
    <source>
        <dbReference type="Pfam" id="PF21812"/>
    </source>
</evidence>
<feature type="domain" description="DUF6881" evidence="1">
    <location>
        <begin position="5"/>
        <end position="90"/>
    </location>
</feature>
<dbReference type="Proteomes" id="UP001161691">
    <property type="component" value="Unassembled WGS sequence"/>
</dbReference>
<evidence type="ECO:0000313" key="3">
    <source>
        <dbReference type="Proteomes" id="UP001161691"/>
    </source>
</evidence>
<comment type="caution">
    <text evidence="2">The sequence shown here is derived from an EMBL/GenBank/DDBJ whole genome shotgun (WGS) entry which is preliminary data.</text>
</comment>
<reference evidence="2" key="1">
    <citation type="submission" date="2023-04" db="EMBL/GenBank/DDBJ databases">
        <title>Comparative genomic analysis of Cohnella hashimotonis sp. nov., isolated from the International Space Station.</title>
        <authorList>
            <person name="Venkateswaran K."/>
            <person name="Simpson A."/>
        </authorList>
    </citation>
    <scope>NUCLEOTIDE SEQUENCE</scope>
    <source>
        <strain evidence="2">F6_2S_P_1</strain>
    </source>
</reference>
<dbReference type="RefSeq" id="WP_282908167.1">
    <property type="nucleotide sequence ID" value="NZ_JAGRPV010000001.1"/>
</dbReference>
<protein>
    <recommendedName>
        <fullName evidence="1">DUF6881 domain-containing protein</fullName>
    </recommendedName>
</protein>
<accession>A0ABT6TEG5</accession>
<organism evidence="2 3">
    <name type="scientific">Cohnella hashimotonis</name>
    <dbReference type="NCBI Taxonomy" id="2826895"/>
    <lineage>
        <taxon>Bacteria</taxon>
        <taxon>Bacillati</taxon>
        <taxon>Bacillota</taxon>
        <taxon>Bacilli</taxon>
        <taxon>Bacillales</taxon>
        <taxon>Paenibacillaceae</taxon>
        <taxon>Cohnella</taxon>
    </lineage>
</organism>
<dbReference type="InterPro" id="IPR049248">
    <property type="entry name" value="DUF6881"/>
</dbReference>
<dbReference type="EMBL" id="JAGRPV010000001">
    <property type="protein sequence ID" value="MDI4645217.1"/>
    <property type="molecule type" value="Genomic_DNA"/>
</dbReference>